<keyword evidence="4 6" id="KW-0689">Ribosomal protein</keyword>
<dbReference type="InterPro" id="IPR019906">
    <property type="entry name" value="Ribosomal_uL6_bac-type"/>
</dbReference>
<dbReference type="InterPro" id="IPR002358">
    <property type="entry name" value="Ribosomal_uL6_CS"/>
</dbReference>
<evidence type="ECO:0000256" key="1">
    <source>
        <dbReference type="ARBA" id="ARBA00009356"/>
    </source>
</evidence>
<evidence type="ECO:0000256" key="3">
    <source>
        <dbReference type="ARBA" id="ARBA00022884"/>
    </source>
</evidence>
<evidence type="ECO:0000256" key="7">
    <source>
        <dbReference type="RuleBase" id="RU003869"/>
    </source>
</evidence>
<comment type="similarity">
    <text evidence="1 6 7">Belongs to the universal ribosomal protein uL6 family.</text>
</comment>
<dbReference type="GO" id="GO:0019843">
    <property type="term" value="F:rRNA binding"/>
    <property type="evidence" value="ECO:0007669"/>
    <property type="project" value="UniProtKB-UniRule"/>
</dbReference>
<evidence type="ECO:0000256" key="2">
    <source>
        <dbReference type="ARBA" id="ARBA00022730"/>
    </source>
</evidence>
<dbReference type="SUPFAM" id="SSF56053">
    <property type="entry name" value="Ribosomal protein L6"/>
    <property type="match status" value="2"/>
</dbReference>
<dbReference type="NCBIfam" id="TIGR03654">
    <property type="entry name" value="L6_bact"/>
    <property type="match status" value="1"/>
</dbReference>
<evidence type="ECO:0000256" key="5">
    <source>
        <dbReference type="ARBA" id="ARBA00023274"/>
    </source>
</evidence>
<dbReference type="PRINTS" id="PR00059">
    <property type="entry name" value="RIBOSOMALL6"/>
</dbReference>
<dbReference type="Gene3D" id="3.90.930.12">
    <property type="entry name" value="Ribosomal protein L6, alpha-beta domain"/>
    <property type="match status" value="2"/>
</dbReference>
<accession>A0A1F5G1Q0</accession>
<dbReference type="FunFam" id="3.90.930.12:FF:000002">
    <property type="entry name" value="50S ribosomal protein L6"/>
    <property type="match status" value="1"/>
</dbReference>
<evidence type="ECO:0000256" key="6">
    <source>
        <dbReference type="HAMAP-Rule" id="MF_01365"/>
    </source>
</evidence>
<sequence>MSRIGKIPVKIPEGVTVEITDHSLAVSGPLGTLSQIFRPEVKLVSQGDKILVEQVSNSKLARSLHGLTRTLISNMILGVISGWDKELELFGVGYRARTEGSRLILSLGFSHPVEIIPPPGIKIEVSENKIKVSGIDKALVGQVAAEIRNLRQPDPYKGKGIRYSGESIKLKTGKKTVGIGVGK</sequence>
<proteinExistence type="inferred from homology"/>
<dbReference type="GO" id="GO:0002181">
    <property type="term" value="P:cytoplasmic translation"/>
    <property type="evidence" value="ECO:0007669"/>
    <property type="project" value="TreeGrafter"/>
</dbReference>
<dbReference type="HAMAP" id="MF_01365_B">
    <property type="entry name" value="Ribosomal_uL6_B"/>
    <property type="match status" value="1"/>
</dbReference>
<dbReference type="Proteomes" id="UP000176628">
    <property type="component" value="Unassembled WGS sequence"/>
</dbReference>
<feature type="domain" description="Large ribosomal subunit protein uL6 alpha-beta" evidence="9">
    <location>
        <begin position="90"/>
        <end position="163"/>
    </location>
</feature>
<evidence type="ECO:0000256" key="4">
    <source>
        <dbReference type="ARBA" id="ARBA00022980"/>
    </source>
</evidence>
<comment type="caution">
    <text evidence="10">The sequence shown here is derived from an EMBL/GenBank/DDBJ whole genome shotgun (WGS) entry which is preliminary data.</text>
</comment>
<evidence type="ECO:0000313" key="11">
    <source>
        <dbReference type="Proteomes" id="UP000176628"/>
    </source>
</evidence>
<comment type="function">
    <text evidence="6 8">This protein binds to the 23S rRNA, and is important in its secondary structure. It is located near the subunit interface in the base of the L7/L12 stalk, and near the tRNA binding site of the peptidyltransferase center.</text>
</comment>
<dbReference type="InterPro" id="IPR000702">
    <property type="entry name" value="Ribosomal_uL6-like"/>
</dbReference>
<dbReference type="GO" id="GO:0003735">
    <property type="term" value="F:structural constituent of ribosome"/>
    <property type="evidence" value="ECO:0007669"/>
    <property type="project" value="UniProtKB-UniRule"/>
</dbReference>
<dbReference type="AlphaFoldDB" id="A0A1F5G1Q0"/>
<comment type="subunit">
    <text evidence="6">Part of the 50S ribosomal subunit.</text>
</comment>
<dbReference type="PANTHER" id="PTHR11655">
    <property type="entry name" value="60S/50S RIBOSOMAL PROTEIN L6/L9"/>
    <property type="match status" value="1"/>
</dbReference>
<keyword evidence="3 6" id="KW-0694">RNA-binding</keyword>
<evidence type="ECO:0000313" key="10">
    <source>
        <dbReference type="EMBL" id="OGD85747.1"/>
    </source>
</evidence>
<name>A0A1F5G1Q0_9BACT</name>
<feature type="domain" description="Large ribosomal subunit protein uL6 alpha-beta" evidence="9">
    <location>
        <begin position="11"/>
        <end position="80"/>
    </location>
</feature>
<evidence type="ECO:0000259" key="9">
    <source>
        <dbReference type="Pfam" id="PF00347"/>
    </source>
</evidence>
<reference evidence="10 11" key="1">
    <citation type="journal article" date="2016" name="Nat. Commun.">
        <title>Thousands of microbial genomes shed light on interconnected biogeochemical processes in an aquifer system.</title>
        <authorList>
            <person name="Anantharaman K."/>
            <person name="Brown C.T."/>
            <person name="Hug L.A."/>
            <person name="Sharon I."/>
            <person name="Castelle C.J."/>
            <person name="Probst A.J."/>
            <person name="Thomas B.C."/>
            <person name="Singh A."/>
            <person name="Wilkins M.J."/>
            <person name="Karaoz U."/>
            <person name="Brodie E.L."/>
            <person name="Williams K.H."/>
            <person name="Hubbard S.S."/>
            <person name="Banfield J.F."/>
        </authorList>
    </citation>
    <scope>NUCLEOTIDE SEQUENCE [LARGE SCALE GENOMIC DNA]</scope>
</reference>
<dbReference type="PROSITE" id="PS00525">
    <property type="entry name" value="RIBOSOMAL_L6_1"/>
    <property type="match status" value="1"/>
</dbReference>
<gene>
    <name evidence="6" type="primary">rplF</name>
    <name evidence="10" type="ORF">A2Z23_01530</name>
</gene>
<organism evidence="10 11">
    <name type="scientific">Candidatus Curtissbacteria bacterium RBG_16_39_7</name>
    <dbReference type="NCBI Taxonomy" id="1797707"/>
    <lineage>
        <taxon>Bacteria</taxon>
        <taxon>Candidatus Curtissiibacteriota</taxon>
    </lineage>
</organism>
<dbReference type="PANTHER" id="PTHR11655:SF14">
    <property type="entry name" value="LARGE RIBOSOMAL SUBUNIT PROTEIN UL6M"/>
    <property type="match status" value="1"/>
</dbReference>
<protein>
    <recommendedName>
        <fullName evidence="6">Large ribosomal subunit protein uL6</fullName>
    </recommendedName>
</protein>
<keyword evidence="5 6" id="KW-0687">Ribonucleoprotein</keyword>
<dbReference type="Pfam" id="PF00347">
    <property type="entry name" value="Ribosomal_L6"/>
    <property type="match status" value="2"/>
</dbReference>
<dbReference type="InterPro" id="IPR020040">
    <property type="entry name" value="Ribosomal_uL6_a/b-dom"/>
</dbReference>
<evidence type="ECO:0000256" key="8">
    <source>
        <dbReference type="RuleBase" id="RU003870"/>
    </source>
</evidence>
<dbReference type="PIRSF" id="PIRSF002162">
    <property type="entry name" value="Ribosomal_L6"/>
    <property type="match status" value="1"/>
</dbReference>
<dbReference type="FunFam" id="3.90.930.12:FF:000001">
    <property type="entry name" value="50S ribosomal protein L6"/>
    <property type="match status" value="1"/>
</dbReference>
<dbReference type="EMBL" id="MFAV01000046">
    <property type="protein sequence ID" value="OGD85747.1"/>
    <property type="molecule type" value="Genomic_DNA"/>
</dbReference>
<dbReference type="GO" id="GO:0022625">
    <property type="term" value="C:cytosolic large ribosomal subunit"/>
    <property type="evidence" value="ECO:0007669"/>
    <property type="project" value="UniProtKB-UniRule"/>
</dbReference>
<dbReference type="InterPro" id="IPR036789">
    <property type="entry name" value="Ribosomal_uL6-like_a/b-dom_sf"/>
</dbReference>
<keyword evidence="2 6" id="KW-0699">rRNA-binding</keyword>